<dbReference type="GO" id="GO:0004674">
    <property type="term" value="F:protein serine/threonine kinase activity"/>
    <property type="evidence" value="ECO:0007669"/>
    <property type="project" value="UniProtKB-KW"/>
</dbReference>
<reference evidence="14" key="1">
    <citation type="submission" date="2025-08" db="UniProtKB">
        <authorList>
            <consortium name="RefSeq"/>
        </authorList>
    </citation>
    <scope>IDENTIFICATION</scope>
    <source>
        <tissue evidence="14">Leukocyte</tissue>
    </source>
</reference>
<gene>
    <name evidence="14" type="primary">LOC109681030</name>
</gene>
<dbReference type="SUPFAM" id="SSF56112">
    <property type="entry name" value="Protein kinase-like (PK-like)"/>
    <property type="match status" value="1"/>
</dbReference>
<evidence type="ECO:0000256" key="3">
    <source>
        <dbReference type="ARBA" id="ARBA00022679"/>
    </source>
</evidence>
<dbReference type="InterPro" id="IPR017441">
    <property type="entry name" value="Protein_kinase_ATP_BS"/>
</dbReference>
<dbReference type="InterPro" id="IPR015940">
    <property type="entry name" value="UBA"/>
</dbReference>
<dbReference type="PANTHER" id="PTHR24346:SF95">
    <property type="entry name" value="SPERM MOTILITY KINASE 3A"/>
    <property type="match status" value="1"/>
</dbReference>
<organism evidence="14">
    <name type="scientific">Castor canadensis</name>
    <name type="common">American beaver</name>
    <dbReference type="NCBI Taxonomy" id="51338"/>
    <lineage>
        <taxon>Eukaryota</taxon>
        <taxon>Metazoa</taxon>
        <taxon>Chordata</taxon>
        <taxon>Craniata</taxon>
        <taxon>Vertebrata</taxon>
        <taxon>Euteleostomi</taxon>
        <taxon>Mammalia</taxon>
        <taxon>Eutheria</taxon>
        <taxon>Euarchontoglires</taxon>
        <taxon>Glires</taxon>
        <taxon>Rodentia</taxon>
        <taxon>Castorimorpha</taxon>
        <taxon>Castoridae</taxon>
        <taxon>Castor</taxon>
    </lineage>
</organism>
<proteinExistence type="inferred from homology"/>
<dbReference type="InterPro" id="IPR000719">
    <property type="entry name" value="Prot_kinase_dom"/>
</dbReference>
<evidence type="ECO:0000313" key="13">
    <source>
        <dbReference type="Proteomes" id="UP001732720"/>
    </source>
</evidence>
<dbReference type="KEGG" id="ccan:109681030"/>
<dbReference type="Gene3D" id="1.10.510.10">
    <property type="entry name" value="Transferase(Phosphotransferase) domain 1"/>
    <property type="match status" value="1"/>
</dbReference>
<dbReference type="EC" id="2.7.11.1" evidence="1"/>
<evidence type="ECO:0000256" key="4">
    <source>
        <dbReference type="ARBA" id="ARBA00022741"/>
    </source>
</evidence>
<dbReference type="GO" id="GO:0035556">
    <property type="term" value="P:intracellular signal transduction"/>
    <property type="evidence" value="ECO:0007669"/>
    <property type="project" value="TreeGrafter"/>
</dbReference>
<evidence type="ECO:0000256" key="9">
    <source>
        <dbReference type="ARBA" id="ARBA00047899"/>
    </source>
</evidence>
<dbReference type="SMART" id="SM00220">
    <property type="entry name" value="S_TKc"/>
    <property type="match status" value="1"/>
</dbReference>
<dbReference type="PROSITE" id="PS00108">
    <property type="entry name" value="PROTEIN_KINASE_ST"/>
    <property type="match status" value="1"/>
</dbReference>
<evidence type="ECO:0000256" key="6">
    <source>
        <dbReference type="ARBA" id="ARBA00022840"/>
    </source>
</evidence>
<evidence type="ECO:0000256" key="11">
    <source>
        <dbReference type="PROSITE-ProRule" id="PRU10141"/>
    </source>
</evidence>
<dbReference type="FunFam" id="1.10.510.10:FF:000571">
    <property type="entry name" value="Maternal embryonic leucine zipper kinase"/>
    <property type="match status" value="1"/>
</dbReference>
<dbReference type="RefSeq" id="XP_020011208.1">
    <property type="nucleotide sequence ID" value="XM_020155619.1"/>
</dbReference>
<sequence>MSIDRTQELDKHDNEASSSGEEALRTQYMLMGRLGQGAFSKVRLAYHRLTGVDVAVKEMKRGEYNSLIASEVNVLRMLDHPHVIQLFQVIESEDYIYLVLEHAKSGTLWDKIEHSGRLQEEEARRLFGQVASALCYCHQRGIVHRDLKPDNILLDQAGNVKIADFGLATWFLPGQKLKQGCGVLAFRGPEFYLCQPYDGPKADAWTLGVTLYFMLTAEFPFHGTTYWQLKPQILKGKISLPYYLSTSGRNLIYSLLNYIPWRRPTMEQVLCHPWLTEAAEKPPPIHSSKTLPSHLDPNIMLAMTEMGFDPSQIQDSLLRRRFDEALCIYLMLQRQKCQGL</sequence>
<dbReference type="GO" id="GO:0005524">
    <property type="term" value="F:ATP binding"/>
    <property type="evidence" value="ECO:0007669"/>
    <property type="project" value="UniProtKB-UniRule"/>
</dbReference>
<protein>
    <recommendedName>
        <fullName evidence="1">non-specific serine/threonine protein kinase</fullName>
        <ecNumber evidence="1">2.7.11.1</ecNumber>
    </recommendedName>
</protein>
<keyword evidence="6 11" id="KW-0067">ATP-binding</keyword>
<dbReference type="Pfam" id="PF00069">
    <property type="entry name" value="Pkinase"/>
    <property type="match status" value="1"/>
</dbReference>
<dbReference type="InterPro" id="IPR011009">
    <property type="entry name" value="Kinase-like_dom_sf"/>
</dbReference>
<keyword evidence="2 12" id="KW-0723">Serine/threonine-protein kinase</keyword>
<evidence type="ECO:0000256" key="7">
    <source>
        <dbReference type="ARBA" id="ARBA00037391"/>
    </source>
</evidence>
<name>A0A8B7TUG9_CASCN</name>
<comment type="catalytic activity">
    <reaction evidence="10">
        <text>L-seryl-[protein] + ATP = O-phospho-L-seryl-[protein] + ADP + H(+)</text>
        <dbReference type="Rhea" id="RHEA:17989"/>
        <dbReference type="Rhea" id="RHEA-COMP:9863"/>
        <dbReference type="Rhea" id="RHEA-COMP:11604"/>
        <dbReference type="ChEBI" id="CHEBI:15378"/>
        <dbReference type="ChEBI" id="CHEBI:29999"/>
        <dbReference type="ChEBI" id="CHEBI:30616"/>
        <dbReference type="ChEBI" id="CHEBI:83421"/>
        <dbReference type="ChEBI" id="CHEBI:456216"/>
        <dbReference type="EC" id="2.7.11.1"/>
    </reaction>
</comment>
<evidence type="ECO:0000256" key="10">
    <source>
        <dbReference type="ARBA" id="ARBA00048679"/>
    </source>
</evidence>
<keyword evidence="3" id="KW-0808">Transferase</keyword>
<dbReference type="PANTHER" id="PTHR24346">
    <property type="entry name" value="MAP/MICROTUBULE AFFINITY-REGULATING KINASE"/>
    <property type="match status" value="1"/>
</dbReference>
<evidence type="ECO:0000313" key="14">
    <source>
        <dbReference type="RefSeq" id="XP_020011208.1"/>
    </source>
</evidence>
<evidence type="ECO:0000256" key="5">
    <source>
        <dbReference type="ARBA" id="ARBA00022777"/>
    </source>
</evidence>
<keyword evidence="5" id="KW-0418">Kinase</keyword>
<evidence type="ECO:0000256" key="12">
    <source>
        <dbReference type="RuleBase" id="RU000304"/>
    </source>
</evidence>
<keyword evidence="4 11" id="KW-0547">Nucleotide-binding</keyword>
<dbReference type="OrthoDB" id="9633915at2759"/>
<dbReference type="InterPro" id="IPR008271">
    <property type="entry name" value="Ser/Thr_kinase_AS"/>
</dbReference>
<accession>A0A8B7TUG9</accession>
<dbReference type="GO" id="GO:0005737">
    <property type="term" value="C:cytoplasm"/>
    <property type="evidence" value="ECO:0007669"/>
    <property type="project" value="TreeGrafter"/>
</dbReference>
<dbReference type="PROSITE" id="PS50030">
    <property type="entry name" value="UBA"/>
    <property type="match status" value="1"/>
</dbReference>
<dbReference type="PROSITE" id="PS00107">
    <property type="entry name" value="PROTEIN_KINASE_ATP"/>
    <property type="match status" value="1"/>
</dbReference>
<feature type="non-terminal residue" evidence="14">
    <location>
        <position position="340"/>
    </location>
</feature>
<comment type="catalytic activity">
    <reaction evidence="9">
        <text>L-threonyl-[protein] + ATP = O-phospho-L-threonyl-[protein] + ADP + H(+)</text>
        <dbReference type="Rhea" id="RHEA:46608"/>
        <dbReference type="Rhea" id="RHEA-COMP:11060"/>
        <dbReference type="Rhea" id="RHEA-COMP:11605"/>
        <dbReference type="ChEBI" id="CHEBI:15378"/>
        <dbReference type="ChEBI" id="CHEBI:30013"/>
        <dbReference type="ChEBI" id="CHEBI:30616"/>
        <dbReference type="ChEBI" id="CHEBI:61977"/>
        <dbReference type="ChEBI" id="CHEBI:456216"/>
        <dbReference type="EC" id="2.7.11.1"/>
    </reaction>
</comment>
<keyword evidence="13" id="KW-1185">Reference proteome</keyword>
<evidence type="ECO:0000256" key="8">
    <source>
        <dbReference type="ARBA" id="ARBA00038181"/>
    </source>
</evidence>
<evidence type="ECO:0000256" key="2">
    <source>
        <dbReference type="ARBA" id="ARBA00022527"/>
    </source>
</evidence>
<dbReference type="Proteomes" id="UP001732720">
    <property type="component" value="Chromosome 16"/>
</dbReference>
<dbReference type="PROSITE" id="PS50011">
    <property type="entry name" value="PROTEIN_KINASE_DOM"/>
    <property type="match status" value="1"/>
</dbReference>
<dbReference type="GeneID" id="109681030"/>
<evidence type="ECO:0000256" key="1">
    <source>
        <dbReference type="ARBA" id="ARBA00012513"/>
    </source>
</evidence>
<comment type="similarity">
    <text evidence="8">Belongs to the protein kinase superfamily. CAMK Ser/Thr protein kinase family. Smok subfamily.</text>
</comment>
<dbReference type="FunFam" id="3.30.200.20:FF:000003">
    <property type="entry name" value="Non-specific serine/threonine protein kinase"/>
    <property type="match status" value="1"/>
</dbReference>
<dbReference type="AlphaFoldDB" id="A0A8B7TUG9"/>
<comment type="function">
    <text evidence="7">May play a role in sperm motility, especially in the regulation of flagellar function.</text>
</comment>
<dbReference type="CDD" id="cd14003">
    <property type="entry name" value="STKc_AMPK-like"/>
    <property type="match status" value="1"/>
</dbReference>